<protein>
    <recommendedName>
        <fullName evidence="6">Spherulin-2A</fullName>
    </recommendedName>
</protein>
<keyword evidence="1" id="KW-0732">Signal</keyword>
<evidence type="ECO:0000313" key="2">
    <source>
        <dbReference type="EMBL" id="CAB3222580.1"/>
    </source>
</evidence>
<reference evidence="4 5" key="1">
    <citation type="submission" date="2020-04" db="EMBL/GenBank/DDBJ databases">
        <authorList>
            <person name="Wallbank WR R."/>
            <person name="Pardo Diaz C."/>
            <person name="Kozak K."/>
            <person name="Martin S."/>
            <person name="Jiggins C."/>
            <person name="Moest M."/>
            <person name="Warren A I."/>
            <person name="Byers J.R.P. K."/>
            <person name="Montejo-Kovacevich G."/>
            <person name="Yen C E."/>
        </authorList>
    </citation>
    <scope>NUCLEOTIDE SEQUENCE [LARGE SCALE GENOMIC DNA]</scope>
</reference>
<feature type="signal peptide" evidence="1">
    <location>
        <begin position="1"/>
        <end position="18"/>
    </location>
</feature>
<evidence type="ECO:0000313" key="4">
    <source>
        <dbReference type="Proteomes" id="UP000494106"/>
    </source>
</evidence>
<proteinExistence type="predicted"/>
<dbReference type="EMBL" id="CADEBD010000057">
    <property type="protein sequence ID" value="CAB3222580.1"/>
    <property type="molecule type" value="Genomic_DNA"/>
</dbReference>
<dbReference type="OrthoDB" id="7405779at2759"/>
<evidence type="ECO:0000313" key="3">
    <source>
        <dbReference type="EMBL" id="CAB3255729.1"/>
    </source>
</evidence>
<evidence type="ECO:0000256" key="1">
    <source>
        <dbReference type="SAM" id="SignalP"/>
    </source>
</evidence>
<dbReference type="EMBL" id="CADEBC010000577">
    <property type="protein sequence ID" value="CAB3255729.1"/>
    <property type="molecule type" value="Genomic_DNA"/>
</dbReference>
<dbReference type="AlphaFoldDB" id="A0A8S0YWL1"/>
<comment type="caution">
    <text evidence="2">The sequence shown here is derived from an EMBL/GenBank/DDBJ whole genome shotgun (WGS) entry which is preliminary data.</text>
</comment>
<dbReference type="Proteomes" id="UP000494106">
    <property type="component" value="Unassembled WGS sequence"/>
</dbReference>
<accession>A0A8S0YWL1</accession>
<feature type="chain" id="PRO_5036434208" description="Spherulin-2A" evidence="1">
    <location>
        <begin position="19"/>
        <end position="293"/>
    </location>
</feature>
<dbReference type="Gene3D" id="2.170.15.10">
    <property type="entry name" value="Proaerolysin, chain A, domain 3"/>
    <property type="match status" value="1"/>
</dbReference>
<evidence type="ECO:0000313" key="5">
    <source>
        <dbReference type="Proteomes" id="UP000494256"/>
    </source>
</evidence>
<organism evidence="2 5">
    <name type="scientific">Arctia plantaginis</name>
    <name type="common">Wood tiger moth</name>
    <name type="synonym">Phalaena plantaginis</name>
    <dbReference type="NCBI Taxonomy" id="874455"/>
    <lineage>
        <taxon>Eukaryota</taxon>
        <taxon>Metazoa</taxon>
        <taxon>Ecdysozoa</taxon>
        <taxon>Arthropoda</taxon>
        <taxon>Hexapoda</taxon>
        <taxon>Insecta</taxon>
        <taxon>Pterygota</taxon>
        <taxon>Neoptera</taxon>
        <taxon>Endopterygota</taxon>
        <taxon>Lepidoptera</taxon>
        <taxon>Glossata</taxon>
        <taxon>Ditrysia</taxon>
        <taxon>Noctuoidea</taxon>
        <taxon>Erebidae</taxon>
        <taxon>Arctiinae</taxon>
        <taxon>Arctia</taxon>
    </lineage>
</organism>
<sequence>MNALAWLVLLALPALILASISIDIIASEDKSEPQVHISGSEVNVISDIEIESFKLYDNELKRAVNADFGATPNDVFLKSPTPWNDLYKKYGWTQVTRIFKPIRAKILSVKYNDKLVSTQVFRNPSTKVATYRALIRHDVEDTIASIWETNEQLSTDFNISYGTVIGKASVSYTSRWGENVMKSQTVTVGYETGIVITLQPNQNVQAELYATRGAITVQIDYEATLDGYVAVNYAAAYRRHHFYGLDINEVLSAGNMKRSLFSSENITLSYYLDSEVVLHDYDTNDILYFPNLV</sequence>
<dbReference type="CDD" id="cd20235">
    <property type="entry name" value="PFM_spherulin-2a-like"/>
    <property type="match status" value="1"/>
</dbReference>
<gene>
    <name evidence="2" type="ORF">APLA_LOCUS1214</name>
    <name evidence="3" type="ORF">APLA_LOCUS15030</name>
</gene>
<name>A0A8S0YWL1_ARCPL</name>
<evidence type="ECO:0008006" key="6">
    <source>
        <dbReference type="Google" id="ProtNLM"/>
    </source>
</evidence>
<dbReference type="Proteomes" id="UP000494256">
    <property type="component" value="Unassembled WGS sequence"/>
</dbReference>
<keyword evidence="4" id="KW-1185">Reference proteome</keyword>